<evidence type="ECO:0000313" key="1">
    <source>
        <dbReference type="EMBL" id="SLN15945.1"/>
    </source>
</evidence>
<dbReference type="OrthoDB" id="8478628at2"/>
<gene>
    <name evidence="1" type="ORF">PSJ8397_00381</name>
</gene>
<dbReference type="AlphaFoldDB" id="A0A1Y5RGU0"/>
<reference evidence="1 2" key="1">
    <citation type="submission" date="2017-03" db="EMBL/GenBank/DDBJ databases">
        <authorList>
            <person name="Afonso C.L."/>
            <person name="Miller P.J."/>
            <person name="Scott M.A."/>
            <person name="Spackman E."/>
            <person name="Goraichik I."/>
            <person name="Dimitrov K.M."/>
            <person name="Suarez D.L."/>
            <person name="Swayne D.E."/>
        </authorList>
    </citation>
    <scope>NUCLEOTIDE SEQUENCE [LARGE SCALE GENOMIC DNA]</scope>
    <source>
        <strain evidence="1 2">CECT 8397</strain>
    </source>
</reference>
<protein>
    <submittedName>
        <fullName evidence="1">PAS domain protein</fullName>
    </submittedName>
</protein>
<dbReference type="InterPro" id="IPR009922">
    <property type="entry name" value="DUF1457"/>
</dbReference>
<keyword evidence="2" id="KW-1185">Reference proteome</keyword>
<evidence type="ECO:0000313" key="2">
    <source>
        <dbReference type="Proteomes" id="UP000193623"/>
    </source>
</evidence>
<dbReference type="RefSeq" id="WP_085862856.1">
    <property type="nucleotide sequence ID" value="NZ_FWFT01000001.1"/>
</dbReference>
<accession>A0A1Y5RGU0</accession>
<name>A0A1Y5RGU0_9RHOB</name>
<dbReference type="Proteomes" id="UP000193623">
    <property type="component" value="Unassembled WGS sequence"/>
</dbReference>
<dbReference type="EMBL" id="FWFT01000001">
    <property type="protein sequence ID" value="SLN15945.1"/>
    <property type="molecule type" value="Genomic_DNA"/>
</dbReference>
<organism evidence="1 2">
    <name type="scientific">Pseudooctadecabacter jejudonensis</name>
    <dbReference type="NCBI Taxonomy" id="1391910"/>
    <lineage>
        <taxon>Bacteria</taxon>
        <taxon>Pseudomonadati</taxon>
        <taxon>Pseudomonadota</taxon>
        <taxon>Alphaproteobacteria</taxon>
        <taxon>Rhodobacterales</taxon>
        <taxon>Paracoccaceae</taxon>
        <taxon>Pseudooctadecabacter</taxon>
    </lineage>
</organism>
<sequence length="225" mass="24453">MSMTFDPYKLGTKDVTSAEDVLLTNPTALTELETYWRSLPRSRGVPARADLDPVAMGRQLEDSLILERVAPGVARIRVAGRNIGKLIGLEPRGLPLTTVMTPNSRATLSEYIERAFNTPSVVELPLKSPRAVGQPPLQGKLLLLPLRDEDGDVTRMLGILVMSGRRGMGGRRFEISDLSPPRVEALSNLRAVNGGRRPSLRVAAVDGDTQKAKDTPALRLVVSNP</sequence>
<proteinExistence type="predicted"/>
<dbReference type="Pfam" id="PF07310">
    <property type="entry name" value="PAS_5"/>
    <property type="match status" value="1"/>
</dbReference>